<evidence type="ECO:0000256" key="5">
    <source>
        <dbReference type="ARBA" id="ARBA00022723"/>
    </source>
</evidence>
<keyword evidence="8 11" id="KW-0472">Membrane</keyword>
<dbReference type="Proteomes" id="UP000298213">
    <property type="component" value="Unassembled WGS sequence"/>
</dbReference>
<evidence type="ECO:0000256" key="8">
    <source>
        <dbReference type="ARBA" id="ARBA00023136"/>
    </source>
</evidence>
<dbReference type="GO" id="GO:0016020">
    <property type="term" value="C:membrane"/>
    <property type="evidence" value="ECO:0007669"/>
    <property type="project" value="UniProtKB-SubCell"/>
</dbReference>
<dbReference type="Pfam" id="PF02167">
    <property type="entry name" value="Cytochrom_C1"/>
    <property type="match status" value="1"/>
</dbReference>
<dbReference type="GO" id="GO:0020037">
    <property type="term" value="F:heme binding"/>
    <property type="evidence" value="ECO:0007669"/>
    <property type="project" value="InterPro"/>
</dbReference>
<dbReference type="OrthoDB" id="9808471at2"/>
<evidence type="ECO:0000256" key="3">
    <source>
        <dbReference type="ARBA" id="ARBA00022617"/>
    </source>
</evidence>
<keyword evidence="3 9" id="KW-0349">Heme</keyword>
<organism evidence="13 14">
    <name type="scientific">Sphingomonas parva</name>
    <dbReference type="NCBI Taxonomy" id="2555898"/>
    <lineage>
        <taxon>Bacteria</taxon>
        <taxon>Pseudomonadati</taxon>
        <taxon>Pseudomonadota</taxon>
        <taxon>Alphaproteobacteria</taxon>
        <taxon>Sphingomonadales</taxon>
        <taxon>Sphingomonadaceae</taxon>
        <taxon>Sphingomonas</taxon>
    </lineage>
</organism>
<evidence type="ECO:0000256" key="2">
    <source>
        <dbReference type="ARBA" id="ARBA00016165"/>
    </source>
</evidence>
<keyword evidence="5 9" id="KW-0479">Metal-binding</keyword>
<feature type="region of interest" description="Disordered" evidence="10">
    <location>
        <begin position="291"/>
        <end position="311"/>
    </location>
</feature>
<feature type="binding site" description="covalent" evidence="9">
    <location>
        <position position="79"/>
    </location>
    <ligand>
        <name>heme c</name>
        <dbReference type="ChEBI" id="CHEBI:61717"/>
    </ligand>
</feature>
<dbReference type="GO" id="GO:0009055">
    <property type="term" value="F:electron transfer activity"/>
    <property type="evidence" value="ECO:0007669"/>
    <property type="project" value="InterPro"/>
</dbReference>
<dbReference type="PANTHER" id="PTHR10266:SF3">
    <property type="entry name" value="CYTOCHROME C1, HEME PROTEIN, MITOCHONDRIAL"/>
    <property type="match status" value="1"/>
</dbReference>
<feature type="binding site" description="covalent" evidence="9">
    <location>
        <position position="78"/>
    </location>
    <ligand>
        <name>heme c</name>
        <dbReference type="ChEBI" id="CHEBI:61717"/>
    </ligand>
</feature>
<dbReference type="PROSITE" id="PS51007">
    <property type="entry name" value="CYTC"/>
    <property type="match status" value="1"/>
</dbReference>
<evidence type="ECO:0000313" key="13">
    <source>
        <dbReference type="EMBL" id="TFI57852.1"/>
    </source>
</evidence>
<dbReference type="GO" id="GO:0046872">
    <property type="term" value="F:metal ion binding"/>
    <property type="evidence" value="ECO:0007669"/>
    <property type="project" value="UniProtKB-KW"/>
</dbReference>
<gene>
    <name evidence="13" type="ORF">E2493_12725</name>
</gene>
<dbReference type="PANTHER" id="PTHR10266">
    <property type="entry name" value="CYTOCHROME C1"/>
    <property type="match status" value="1"/>
</dbReference>
<keyword evidence="6 11" id="KW-1133">Transmembrane helix</keyword>
<evidence type="ECO:0000256" key="9">
    <source>
        <dbReference type="PIRSR" id="PIRSR602326-1"/>
    </source>
</evidence>
<keyword evidence="7 9" id="KW-0408">Iron</keyword>
<evidence type="ECO:0000256" key="6">
    <source>
        <dbReference type="ARBA" id="ARBA00022989"/>
    </source>
</evidence>
<evidence type="ECO:0000256" key="10">
    <source>
        <dbReference type="SAM" id="MobiDB-lite"/>
    </source>
</evidence>
<name>A0A4Y8ZRD6_9SPHN</name>
<feature type="domain" description="Cytochrome c" evidence="12">
    <location>
        <begin position="62"/>
        <end position="246"/>
    </location>
</feature>
<proteinExistence type="predicted"/>
<evidence type="ECO:0000259" key="12">
    <source>
        <dbReference type="PROSITE" id="PS51007"/>
    </source>
</evidence>
<evidence type="ECO:0000256" key="7">
    <source>
        <dbReference type="ARBA" id="ARBA00023004"/>
    </source>
</evidence>
<dbReference type="SUPFAM" id="SSF46626">
    <property type="entry name" value="Cytochrome c"/>
    <property type="match status" value="1"/>
</dbReference>
<reference evidence="13 14" key="1">
    <citation type="submission" date="2019-03" db="EMBL/GenBank/DDBJ databases">
        <title>Genome sequence of Sphingomonas sp. 17J27-24.</title>
        <authorList>
            <person name="Kim M."/>
            <person name="Maeng S."/>
            <person name="Sathiyaraj S."/>
        </authorList>
    </citation>
    <scope>NUCLEOTIDE SEQUENCE [LARGE SCALE GENOMIC DNA]</scope>
    <source>
        <strain evidence="13 14">17J27-24</strain>
    </source>
</reference>
<dbReference type="InterPro" id="IPR002326">
    <property type="entry name" value="Cyt_c1"/>
</dbReference>
<dbReference type="Gene3D" id="1.20.5.100">
    <property type="entry name" value="Cytochrome c1, transmembrane anchor, C-terminal"/>
    <property type="match status" value="1"/>
</dbReference>
<feature type="transmembrane region" description="Helical" evidence="11">
    <location>
        <begin position="256"/>
        <end position="275"/>
    </location>
</feature>
<comment type="cofactor">
    <cofactor evidence="9">
        <name>heme c</name>
        <dbReference type="ChEBI" id="CHEBI:61717"/>
    </cofactor>
    <text evidence="9">Binds 1 heme c group covalently per subunit.</text>
</comment>
<comment type="subcellular location">
    <subcellularLocation>
        <location evidence="1">Membrane</location>
    </subcellularLocation>
</comment>
<evidence type="ECO:0000313" key="14">
    <source>
        <dbReference type="Proteomes" id="UP000298213"/>
    </source>
</evidence>
<feature type="binding site" description="covalent" evidence="9">
    <location>
        <position position="75"/>
    </location>
    <ligand>
        <name>heme c</name>
        <dbReference type="ChEBI" id="CHEBI:61717"/>
    </ligand>
</feature>
<dbReference type="Gene3D" id="1.10.760.10">
    <property type="entry name" value="Cytochrome c-like domain"/>
    <property type="match status" value="1"/>
</dbReference>
<accession>A0A4Y8ZRD6</accession>
<sequence>MVRLIAFLVGLGFVVVAGWSLGNGVYAFATQPREESVEHQFHLQPEHASYSFDGPFGTYDRQQLQRGFQVYKEVCAACHGLSYVAFRNLEEIGYGEAEVKAIANQWQIEVPDIDPKTGEASTRKATPADHFPSPYPNEVAARAANNNALPPDLSLITKARHGGASYVHSLLLGYRDPATYRNKEGEPVPTEVRPGQGLHFNPYFANLNIAMPPPIQSDGQVTYADGTAATRDQMAKDVSAFLTWTAEPRLENRHRAGLATLIFLLFATVLSYLAYQNVWHSAKRKVRASGPLDPVNLAKSHEASREAGIQQ</sequence>
<keyword evidence="14" id="KW-1185">Reference proteome</keyword>
<dbReference type="InterPro" id="IPR009056">
    <property type="entry name" value="Cyt_c-like_dom"/>
</dbReference>
<comment type="caution">
    <text evidence="13">The sequence shown here is derived from an EMBL/GenBank/DDBJ whole genome shotgun (WGS) entry which is preliminary data.</text>
</comment>
<dbReference type="PRINTS" id="PR00603">
    <property type="entry name" value="CYTOCHROMEC1"/>
</dbReference>
<protein>
    <recommendedName>
        <fullName evidence="2">Cytochrome c1</fullName>
    </recommendedName>
</protein>
<dbReference type="EMBL" id="SPDV01000022">
    <property type="protein sequence ID" value="TFI57852.1"/>
    <property type="molecule type" value="Genomic_DNA"/>
</dbReference>
<dbReference type="AlphaFoldDB" id="A0A4Y8ZRD6"/>
<feature type="binding site" description="covalent" evidence="9">
    <location>
        <position position="211"/>
    </location>
    <ligand>
        <name>heme c</name>
        <dbReference type="ChEBI" id="CHEBI:61717"/>
    </ligand>
</feature>
<keyword evidence="4 11" id="KW-0812">Transmembrane</keyword>
<dbReference type="InterPro" id="IPR036909">
    <property type="entry name" value="Cyt_c-like_dom_sf"/>
</dbReference>
<dbReference type="RefSeq" id="WP_135087355.1">
    <property type="nucleotide sequence ID" value="NZ_SPDV01000022.1"/>
</dbReference>
<evidence type="ECO:0000256" key="4">
    <source>
        <dbReference type="ARBA" id="ARBA00022692"/>
    </source>
</evidence>
<evidence type="ECO:0000256" key="11">
    <source>
        <dbReference type="SAM" id="Phobius"/>
    </source>
</evidence>
<evidence type="ECO:0000256" key="1">
    <source>
        <dbReference type="ARBA" id="ARBA00004370"/>
    </source>
</evidence>